<dbReference type="CDD" id="cd17264">
    <property type="entry name" value="RMtype1_S_Eco3763I-TRD2-CR2_like"/>
    <property type="match status" value="1"/>
</dbReference>
<protein>
    <submittedName>
        <fullName evidence="5">Type I restriction enzyme, S subunit</fullName>
    </submittedName>
</protein>
<dbReference type="Proteomes" id="UP000243629">
    <property type="component" value="Unassembled WGS sequence"/>
</dbReference>
<dbReference type="OrthoDB" id="9798929at2"/>
<dbReference type="Pfam" id="PF01420">
    <property type="entry name" value="Methylase_S"/>
    <property type="match status" value="2"/>
</dbReference>
<evidence type="ECO:0000256" key="3">
    <source>
        <dbReference type="ARBA" id="ARBA00023125"/>
    </source>
</evidence>
<accession>A0A1I4PCZ4</accession>
<evidence type="ECO:0000259" key="4">
    <source>
        <dbReference type="Pfam" id="PF01420"/>
    </source>
</evidence>
<evidence type="ECO:0000256" key="1">
    <source>
        <dbReference type="ARBA" id="ARBA00010923"/>
    </source>
</evidence>
<dbReference type="InterPro" id="IPR052021">
    <property type="entry name" value="Type-I_RS_S_subunit"/>
</dbReference>
<dbReference type="InterPro" id="IPR000055">
    <property type="entry name" value="Restrct_endonuc_typeI_TRD"/>
</dbReference>
<dbReference type="SUPFAM" id="SSF116734">
    <property type="entry name" value="DNA methylase specificity domain"/>
    <property type="match status" value="2"/>
</dbReference>
<dbReference type="GO" id="GO:0009307">
    <property type="term" value="P:DNA restriction-modification system"/>
    <property type="evidence" value="ECO:0007669"/>
    <property type="project" value="UniProtKB-KW"/>
</dbReference>
<feature type="domain" description="Type I restriction modification DNA specificity" evidence="4">
    <location>
        <begin position="9"/>
        <end position="177"/>
    </location>
</feature>
<comment type="similarity">
    <text evidence="1">Belongs to the type-I restriction system S methylase family.</text>
</comment>
<dbReference type="PANTHER" id="PTHR30408:SF12">
    <property type="entry name" value="TYPE I RESTRICTION ENZYME MJAVIII SPECIFICITY SUBUNIT"/>
    <property type="match status" value="1"/>
</dbReference>
<name>A0A1I4PCZ4_9GAMM</name>
<keyword evidence="2" id="KW-0680">Restriction system</keyword>
<keyword evidence="6" id="KW-1185">Reference proteome</keyword>
<evidence type="ECO:0000313" key="5">
    <source>
        <dbReference type="EMBL" id="SFM25560.1"/>
    </source>
</evidence>
<dbReference type="Gene3D" id="3.90.220.20">
    <property type="entry name" value="DNA methylase specificity domains"/>
    <property type="match status" value="2"/>
</dbReference>
<dbReference type="EMBL" id="FOUI01000002">
    <property type="protein sequence ID" value="SFM25560.1"/>
    <property type="molecule type" value="Genomic_DNA"/>
</dbReference>
<dbReference type="RefSeq" id="WP_093472785.1">
    <property type="nucleotide sequence ID" value="NZ_FOUI01000002.1"/>
</dbReference>
<dbReference type="InterPro" id="IPR044946">
    <property type="entry name" value="Restrct_endonuc_typeI_TRD_sf"/>
</dbReference>
<sequence length="411" mass="45857">MEQVLYSLPDGWEWQVLADVVVKTENLNPLKHADQLWTYIDISSVDRDRFSVIDPKKILGKDAPSRAKKHVQLKDVIFATTRPNLKNIALIREEYSSPVASTGFCVLRANEKVLPDYLFYFVTTDFVQAQIEPYVGGASYPAITDGNLKKTPIPIPSIEEQKSIVEKLDALITRIDTAIEHLQESVTLADALYASELNKVFPSDADIESLSAKAGWVSLSDICIFENGDRGKNYPSKSAFVAEGIPVVSAGNLGERYIDHKGLNYITPERYDLLRSGRIKIGDILFCLRGSLGKVAISKDINEGVIASSLVIIRPKEHVSAEYIYRYLRSSLCQKFISYYNNGAAQPNLSAKSLGRFMLPLPNADEQKIIVEALDEKYQLSQKLLDALRNKINHLQSLKASILDSAFKGEL</sequence>
<dbReference type="AlphaFoldDB" id="A0A1I4PCZ4"/>
<evidence type="ECO:0000313" key="6">
    <source>
        <dbReference type="Proteomes" id="UP000243629"/>
    </source>
</evidence>
<dbReference type="GO" id="GO:0003677">
    <property type="term" value="F:DNA binding"/>
    <property type="evidence" value="ECO:0007669"/>
    <property type="project" value="UniProtKB-KW"/>
</dbReference>
<proteinExistence type="inferred from homology"/>
<feature type="domain" description="Type I restriction modification DNA specificity" evidence="4">
    <location>
        <begin position="218"/>
        <end position="392"/>
    </location>
</feature>
<gene>
    <name evidence="5" type="ORF">SAMN05216217_102253</name>
</gene>
<dbReference type="STRING" id="1720063.SAMN05216217_102253"/>
<dbReference type="PANTHER" id="PTHR30408">
    <property type="entry name" value="TYPE-1 RESTRICTION ENZYME ECOKI SPECIFICITY PROTEIN"/>
    <property type="match status" value="1"/>
</dbReference>
<reference evidence="6" key="1">
    <citation type="submission" date="2016-10" db="EMBL/GenBank/DDBJ databases">
        <authorList>
            <person name="Varghese N."/>
            <person name="Submissions S."/>
        </authorList>
    </citation>
    <scope>NUCLEOTIDE SEQUENCE [LARGE SCALE GENOMIC DNA]</scope>
    <source>
        <strain evidence="6">DSM 24213</strain>
    </source>
</reference>
<organism evidence="5 6">
    <name type="scientific">Halopseudomonas yangmingensis</name>
    <dbReference type="NCBI Taxonomy" id="1720063"/>
    <lineage>
        <taxon>Bacteria</taxon>
        <taxon>Pseudomonadati</taxon>
        <taxon>Pseudomonadota</taxon>
        <taxon>Gammaproteobacteria</taxon>
        <taxon>Pseudomonadales</taxon>
        <taxon>Pseudomonadaceae</taxon>
        <taxon>Halopseudomonas</taxon>
    </lineage>
</organism>
<keyword evidence="3" id="KW-0238">DNA-binding</keyword>
<evidence type="ECO:0000256" key="2">
    <source>
        <dbReference type="ARBA" id="ARBA00022747"/>
    </source>
</evidence>